<evidence type="ECO:0000256" key="3">
    <source>
        <dbReference type="ARBA" id="ARBA00023125"/>
    </source>
</evidence>
<dbReference type="Gene3D" id="3.40.190.290">
    <property type="match status" value="1"/>
</dbReference>
<dbReference type="InterPro" id="IPR000847">
    <property type="entry name" value="LysR_HTH_N"/>
</dbReference>
<evidence type="ECO:0000256" key="2">
    <source>
        <dbReference type="ARBA" id="ARBA00023015"/>
    </source>
</evidence>
<evidence type="ECO:0000256" key="1">
    <source>
        <dbReference type="ARBA" id="ARBA00009437"/>
    </source>
</evidence>
<dbReference type="SUPFAM" id="SSF53850">
    <property type="entry name" value="Periplasmic binding protein-like II"/>
    <property type="match status" value="1"/>
</dbReference>
<feature type="domain" description="HTH lysR-type" evidence="5">
    <location>
        <begin position="1"/>
        <end position="59"/>
    </location>
</feature>
<dbReference type="Proteomes" id="UP001149400">
    <property type="component" value="Unassembled WGS sequence"/>
</dbReference>
<sequence length="305" mass="33938">MDTINAIPIFVAVADSEGFSRAAQMLGISKSAVSKRITQLEAQLGARLFHRTTRKLSLTEAGERYYQYAAQANRAAQQAEDAVSEMQGEPKGLLKILLPMTIGQLHIAPLIPVFLEQYPQLDIDIILDDREVNLVEQGFDLAIRTGGDLSDSTLVARRLVPLHSVVCVSPTFYEKHQAQLMTPHQLVDLNCLIYSYSSNASLWQFTSENGEVCKIKVAGNYRVNNIAAVRDAVIAGLGVSRLPTFIAGDAIQRGELVALFQGYNMPHKHLYAVYPERHYLPAKVRVFLDFIVEKLGNGSAYWDRF</sequence>
<dbReference type="PANTHER" id="PTHR30537:SF5">
    <property type="entry name" value="HTH-TYPE TRANSCRIPTIONAL ACTIVATOR TTDR-RELATED"/>
    <property type="match status" value="1"/>
</dbReference>
<accession>A0ABT5QYD7</accession>
<dbReference type="Gene3D" id="1.10.10.10">
    <property type="entry name" value="Winged helix-like DNA-binding domain superfamily/Winged helix DNA-binding domain"/>
    <property type="match status" value="1"/>
</dbReference>
<proteinExistence type="inferred from homology"/>
<keyword evidence="4" id="KW-0804">Transcription</keyword>
<dbReference type="CDD" id="cd08422">
    <property type="entry name" value="PBP2_CrgA_like"/>
    <property type="match status" value="1"/>
</dbReference>
<evidence type="ECO:0000256" key="4">
    <source>
        <dbReference type="ARBA" id="ARBA00023163"/>
    </source>
</evidence>
<dbReference type="RefSeq" id="WP_274163899.1">
    <property type="nucleotide sequence ID" value="NZ_JAJUBC010000007.1"/>
</dbReference>
<dbReference type="InterPro" id="IPR036390">
    <property type="entry name" value="WH_DNA-bd_sf"/>
</dbReference>
<comment type="caution">
    <text evidence="6">The sequence shown here is derived from an EMBL/GenBank/DDBJ whole genome shotgun (WGS) entry which is preliminary data.</text>
</comment>
<keyword evidence="3" id="KW-0238">DNA-binding</keyword>
<evidence type="ECO:0000313" key="7">
    <source>
        <dbReference type="Proteomes" id="UP001149400"/>
    </source>
</evidence>
<evidence type="ECO:0000313" key="6">
    <source>
        <dbReference type="EMBL" id="MDD1793026.1"/>
    </source>
</evidence>
<dbReference type="Pfam" id="PF03466">
    <property type="entry name" value="LysR_substrate"/>
    <property type="match status" value="1"/>
</dbReference>
<comment type="similarity">
    <text evidence="1">Belongs to the LysR transcriptional regulatory family.</text>
</comment>
<dbReference type="PRINTS" id="PR00039">
    <property type="entry name" value="HTHLYSR"/>
</dbReference>
<dbReference type="EMBL" id="JAJUBC010000007">
    <property type="protein sequence ID" value="MDD1793026.1"/>
    <property type="molecule type" value="Genomic_DNA"/>
</dbReference>
<keyword evidence="7" id="KW-1185">Reference proteome</keyword>
<protein>
    <submittedName>
        <fullName evidence="6">LysR family transcriptional regulator</fullName>
    </submittedName>
</protein>
<dbReference type="InterPro" id="IPR058163">
    <property type="entry name" value="LysR-type_TF_proteobact-type"/>
</dbReference>
<dbReference type="PROSITE" id="PS50931">
    <property type="entry name" value="HTH_LYSR"/>
    <property type="match status" value="1"/>
</dbReference>
<dbReference type="InterPro" id="IPR005119">
    <property type="entry name" value="LysR_subst-bd"/>
</dbReference>
<reference evidence="6" key="1">
    <citation type="submission" date="2021-12" db="EMBL/GenBank/DDBJ databases">
        <title>Enterovibrio ZSDZ35 sp. nov. and Enterovibrio ZSDZ42 sp. nov., isolated from coastal seawater in Qingdao.</title>
        <authorList>
            <person name="Zhang P."/>
        </authorList>
    </citation>
    <scope>NUCLEOTIDE SEQUENCE</scope>
    <source>
        <strain evidence="6">ZSDZ42</strain>
    </source>
</reference>
<dbReference type="InterPro" id="IPR036388">
    <property type="entry name" value="WH-like_DNA-bd_sf"/>
</dbReference>
<dbReference type="PANTHER" id="PTHR30537">
    <property type="entry name" value="HTH-TYPE TRANSCRIPTIONAL REGULATOR"/>
    <property type="match status" value="1"/>
</dbReference>
<name>A0ABT5QYD7_9GAMM</name>
<keyword evidence="2" id="KW-0805">Transcription regulation</keyword>
<gene>
    <name evidence="6" type="ORF">LRP50_07785</name>
</gene>
<dbReference type="SUPFAM" id="SSF46785">
    <property type="entry name" value="Winged helix' DNA-binding domain"/>
    <property type="match status" value="1"/>
</dbReference>
<organism evidence="6 7">
    <name type="scientific">Enterovibrio gelatinilyticus</name>
    <dbReference type="NCBI Taxonomy" id="2899819"/>
    <lineage>
        <taxon>Bacteria</taxon>
        <taxon>Pseudomonadati</taxon>
        <taxon>Pseudomonadota</taxon>
        <taxon>Gammaproteobacteria</taxon>
        <taxon>Vibrionales</taxon>
        <taxon>Vibrionaceae</taxon>
        <taxon>Enterovibrio</taxon>
    </lineage>
</organism>
<evidence type="ECO:0000259" key="5">
    <source>
        <dbReference type="PROSITE" id="PS50931"/>
    </source>
</evidence>
<dbReference type="Pfam" id="PF00126">
    <property type="entry name" value="HTH_1"/>
    <property type="match status" value="1"/>
</dbReference>